<protein>
    <submittedName>
        <fullName evidence="1">Uncharacterized protein</fullName>
    </submittedName>
</protein>
<dbReference type="Proteomes" id="UP000004995">
    <property type="component" value="Unassembled WGS sequence"/>
</dbReference>
<name>K3ZPF8_SETIT</name>
<organism evidence="1 2">
    <name type="scientific">Setaria italica</name>
    <name type="common">Foxtail millet</name>
    <name type="synonym">Panicum italicum</name>
    <dbReference type="NCBI Taxonomy" id="4555"/>
    <lineage>
        <taxon>Eukaryota</taxon>
        <taxon>Viridiplantae</taxon>
        <taxon>Streptophyta</taxon>
        <taxon>Embryophyta</taxon>
        <taxon>Tracheophyta</taxon>
        <taxon>Spermatophyta</taxon>
        <taxon>Magnoliopsida</taxon>
        <taxon>Liliopsida</taxon>
        <taxon>Poales</taxon>
        <taxon>Poaceae</taxon>
        <taxon>PACMAD clade</taxon>
        <taxon>Panicoideae</taxon>
        <taxon>Panicodae</taxon>
        <taxon>Paniceae</taxon>
        <taxon>Cenchrinae</taxon>
        <taxon>Setaria</taxon>
    </lineage>
</organism>
<dbReference type="HOGENOM" id="CLU_2908397_0_0_1"/>
<dbReference type="EMBL" id="AGNK02005140">
    <property type="status" value="NOT_ANNOTATED_CDS"/>
    <property type="molecule type" value="Genomic_DNA"/>
</dbReference>
<reference evidence="2" key="1">
    <citation type="journal article" date="2012" name="Nat. Biotechnol.">
        <title>Reference genome sequence of the model plant Setaria.</title>
        <authorList>
            <person name="Bennetzen J.L."/>
            <person name="Schmutz J."/>
            <person name="Wang H."/>
            <person name="Percifield R."/>
            <person name="Hawkins J."/>
            <person name="Pontaroli A.C."/>
            <person name="Estep M."/>
            <person name="Feng L."/>
            <person name="Vaughn J.N."/>
            <person name="Grimwood J."/>
            <person name="Jenkins J."/>
            <person name="Barry K."/>
            <person name="Lindquist E."/>
            <person name="Hellsten U."/>
            <person name="Deshpande S."/>
            <person name="Wang X."/>
            <person name="Wu X."/>
            <person name="Mitros T."/>
            <person name="Triplett J."/>
            <person name="Yang X."/>
            <person name="Ye C.Y."/>
            <person name="Mauro-Herrera M."/>
            <person name="Wang L."/>
            <person name="Li P."/>
            <person name="Sharma M."/>
            <person name="Sharma R."/>
            <person name="Ronald P.C."/>
            <person name="Panaud O."/>
            <person name="Kellogg E.A."/>
            <person name="Brutnell T.P."/>
            <person name="Doust A.N."/>
            <person name="Tuskan G.A."/>
            <person name="Rokhsar D."/>
            <person name="Devos K.M."/>
        </authorList>
    </citation>
    <scope>NUCLEOTIDE SEQUENCE [LARGE SCALE GENOMIC DNA]</scope>
    <source>
        <strain evidence="2">cv. Yugu1</strain>
    </source>
</reference>
<accession>K3ZPF8</accession>
<sequence length="62" mass="7671">MHRPQQHLHRPLSEEHRHHWLADQACQFQPLAPQMHRFWQHLHWLQSEVHRQPALLWHPVTG</sequence>
<dbReference type="EnsemblPlants" id="KQK95333">
    <property type="protein sequence ID" value="KQK95333"/>
    <property type="gene ID" value="SETIT_028488mg"/>
</dbReference>
<dbReference type="Gramene" id="KQK95333">
    <property type="protein sequence ID" value="KQK95333"/>
    <property type="gene ID" value="SETIT_028488mg"/>
</dbReference>
<dbReference type="InParanoid" id="K3ZPF8"/>
<reference evidence="1" key="2">
    <citation type="submission" date="2018-08" db="UniProtKB">
        <authorList>
            <consortium name="EnsemblPlants"/>
        </authorList>
    </citation>
    <scope>IDENTIFICATION</scope>
    <source>
        <strain evidence="1">Yugu1</strain>
    </source>
</reference>
<evidence type="ECO:0000313" key="1">
    <source>
        <dbReference type="EnsemblPlants" id="KQK95333"/>
    </source>
</evidence>
<proteinExistence type="predicted"/>
<keyword evidence="2" id="KW-1185">Reference proteome</keyword>
<evidence type="ECO:0000313" key="2">
    <source>
        <dbReference type="Proteomes" id="UP000004995"/>
    </source>
</evidence>
<dbReference type="AlphaFoldDB" id="K3ZPF8"/>